<keyword evidence="1" id="KW-1133">Transmembrane helix</keyword>
<dbReference type="Proteomes" id="UP001194746">
    <property type="component" value="Unassembled WGS sequence"/>
</dbReference>
<keyword evidence="3" id="KW-1185">Reference proteome</keyword>
<proteinExistence type="predicted"/>
<evidence type="ECO:0000313" key="3">
    <source>
        <dbReference type="Proteomes" id="UP001194746"/>
    </source>
</evidence>
<accession>A0AAD4CDW3</accession>
<organism evidence="2 3">
    <name type="scientific">Aspergillus nanangensis</name>
    <dbReference type="NCBI Taxonomy" id="2582783"/>
    <lineage>
        <taxon>Eukaryota</taxon>
        <taxon>Fungi</taxon>
        <taxon>Dikarya</taxon>
        <taxon>Ascomycota</taxon>
        <taxon>Pezizomycotina</taxon>
        <taxon>Eurotiomycetes</taxon>
        <taxon>Eurotiomycetidae</taxon>
        <taxon>Eurotiales</taxon>
        <taxon>Aspergillaceae</taxon>
        <taxon>Aspergillus</taxon>
        <taxon>Aspergillus subgen. Circumdati</taxon>
    </lineage>
</organism>
<evidence type="ECO:0000313" key="2">
    <source>
        <dbReference type="EMBL" id="KAF9884468.1"/>
    </source>
</evidence>
<protein>
    <submittedName>
        <fullName evidence="2">Uncharacterized protein</fullName>
    </submittedName>
</protein>
<sequence length="175" mass="18873">MQGEIPAQNIGSLSQVLRAVGGLSKPSGRGLFMFQSLIAGSSTAALLGLFGASLLGYTLSAGAIGFVGGSCVGFIIGTVGYYRTSFRQSIVTLMRYPELLRHQLSTDFGMHGVEKVNRFWGKDMKHVVEVVEGDWALQGMLIAAWHSATPAIQDIQDQEERNLVSSYDQSARVDT</sequence>
<dbReference type="AlphaFoldDB" id="A0AAD4CDW3"/>
<comment type="caution">
    <text evidence="2">The sequence shown here is derived from an EMBL/GenBank/DDBJ whole genome shotgun (WGS) entry which is preliminary data.</text>
</comment>
<reference evidence="2" key="2">
    <citation type="submission" date="2020-02" db="EMBL/GenBank/DDBJ databases">
        <authorList>
            <person name="Gilchrist C.L.M."/>
            <person name="Chooi Y.-H."/>
        </authorList>
    </citation>
    <scope>NUCLEOTIDE SEQUENCE</scope>
    <source>
        <strain evidence="2">MST-FP2251</strain>
    </source>
</reference>
<evidence type="ECO:0000256" key="1">
    <source>
        <dbReference type="SAM" id="Phobius"/>
    </source>
</evidence>
<keyword evidence="1" id="KW-0472">Membrane</keyword>
<keyword evidence="1" id="KW-0812">Transmembrane</keyword>
<feature type="transmembrane region" description="Helical" evidence="1">
    <location>
        <begin position="61"/>
        <end position="82"/>
    </location>
</feature>
<feature type="transmembrane region" description="Helical" evidence="1">
    <location>
        <begin position="31"/>
        <end position="55"/>
    </location>
</feature>
<reference evidence="2" key="1">
    <citation type="journal article" date="2019" name="Beilstein J. Org. Chem.">
        <title>Nanangenines: drimane sesquiterpenoids as the dominant metabolite cohort of a novel Australian fungus, Aspergillus nanangensis.</title>
        <authorList>
            <person name="Lacey H.J."/>
            <person name="Gilchrist C.L.M."/>
            <person name="Crombie A."/>
            <person name="Kalaitzis J.A."/>
            <person name="Vuong D."/>
            <person name="Rutledge P.J."/>
            <person name="Turner P."/>
            <person name="Pitt J.I."/>
            <person name="Lacey E."/>
            <person name="Chooi Y.H."/>
            <person name="Piggott A.M."/>
        </authorList>
    </citation>
    <scope>NUCLEOTIDE SEQUENCE</scope>
    <source>
        <strain evidence="2">MST-FP2251</strain>
    </source>
</reference>
<name>A0AAD4CDW3_ASPNN</name>
<gene>
    <name evidence="2" type="ORF">FE257_001729</name>
</gene>
<dbReference type="EMBL" id="VCAU01000121">
    <property type="protein sequence ID" value="KAF9884468.1"/>
    <property type="molecule type" value="Genomic_DNA"/>
</dbReference>